<evidence type="ECO:0000259" key="1">
    <source>
        <dbReference type="Pfam" id="PF12728"/>
    </source>
</evidence>
<dbReference type="EMBL" id="FO203503">
    <property type="protein sequence ID" value="CCK82406.1"/>
    <property type="molecule type" value="Genomic_DNA"/>
</dbReference>
<reference evidence="2 3" key="1">
    <citation type="journal article" date="2013" name="Environ. Microbiol.">
        <title>Complete genome, catabolic sub-proteomes and key-metabolites of Desulfobacula toluolica Tol2, a marine, aromatic compound-degrading, sulfate-reducing bacterium.</title>
        <authorList>
            <person name="Wohlbrand L."/>
            <person name="Jacob J.H."/>
            <person name="Kube M."/>
            <person name="Mussmann M."/>
            <person name="Jarling R."/>
            <person name="Beck A."/>
            <person name="Amann R."/>
            <person name="Wilkes H."/>
            <person name="Reinhardt R."/>
            <person name="Rabus R."/>
        </authorList>
    </citation>
    <scope>NUCLEOTIDE SEQUENCE [LARGE SCALE GENOMIC DNA]</scope>
    <source>
        <strain evidence="3">DSM 7467 / Tol2</strain>
    </source>
</reference>
<dbReference type="AlphaFoldDB" id="K0NLE9"/>
<dbReference type="STRING" id="651182.TOL2_C42500"/>
<keyword evidence="3" id="KW-1185">Reference proteome</keyword>
<feature type="domain" description="Helix-turn-helix" evidence="1">
    <location>
        <begin position="7"/>
        <end position="58"/>
    </location>
</feature>
<dbReference type="InterPro" id="IPR041657">
    <property type="entry name" value="HTH_17"/>
</dbReference>
<evidence type="ECO:0000313" key="2">
    <source>
        <dbReference type="EMBL" id="CCK82406.1"/>
    </source>
</evidence>
<name>K0NLE9_DESTT</name>
<dbReference type="InterPro" id="IPR009061">
    <property type="entry name" value="DNA-bd_dom_put_sf"/>
</dbReference>
<dbReference type="Pfam" id="PF12728">
    <property type="entry name" value="HTH_17"/>
    <property type="match status" value="1"/>
</dbReference>
<gene>
    <name evidence="2" type="ordered locus">TOL2_C42500</name>
</gene>
<dbReference type="OrthoDB" id="7068969at2"/>
<sequence length="63" mass="7594">MTQEKRLLNTKEAAQYLNLAQQTLHNYRFNRKPPNYIKIGRRVLYEKIELDQFIESNRVNLNG</sequence>
<evidence type="ECO:0000313" key="3">
    <source>
        <dbReference type="Proteomes" id="UP000007347"/>
    </source>
</evidence>
<dbReference type="SUPFAM" id="SSF46955">
    <property type="entry name" value="Putative DNA-binding domain"/>
    <property type="match status" value="1"/>
</dbReference>
<protein>
    <submittedName>
        <fullName evidence="2">Conserved uncharacterized protein</fullName>
    </submittedName>
</protein>
<dbReference type="KEGG" id="dto:TOL2_C42500"/>
<dbReference type="RefSeq" id="WP_014959586.1">
    <property type="nucleotide sequence ID" value="NC_018645.1"/>
</dbReference>
<dbReference type="HOGENOM" id="CLU_140176_9_3_7"/>
<proteinExistence type="predicted"/>
<dbReference type="Proteomes" id="UP000007347">
    <property type="component" value="Chromosome"/>
</dbReference>
<organism evidence="2 3">
    <name type="scientific">Desulfobacula toluolica (strain DSM 7467 / Tol2)</name>
    <dbReference type="NCBI Taxonomy" id="651182"/>
    <lineage>
        <taxon>Bacteria</taxon>
        <taxon>Pseudomonadati</taxon>
        <taxon>Thermodesulfobacteriota</taxon>
        <taxon>Desulfobacteria</taxon>
        <taxon>Desulfobacterales</taxon>
        <taxon>Desulfobacteraceae</taxon>
        <taxon>Desulfobacula</taxon>
    </lineage>
</organism>
<accession>K0NLE9</accession>